<dbReference type="SUPFAM" id="SSF54506">
    <property type="entry name" value="Diaminopimelate epimerase-like"/>
    <property type="match status" value="1"/>
</dbReference>
<dbReference type="GO" id="GO:0047580">
    <property type="term" value="F:4-hydroxyproline epimerase activity"/>
    <property type="evidence" value="ECO:0007669"/>
    <property type="project" value="TreeGrafter"/>
</dbReference>
<dbReference type="GO" id="GO:0050346">
    <property type="term" value="F:trans-L-3-hydroxyproline dehydratase activity"/>
    <property type="evidence" value="ECO:0007669"/>
    <property type="project" value="UniProtKB-ARBA"/>
</dbReference>
<dbReference type="PIRSF" id="PIRSF029792">
    <property type="entry name" value="Pro_racemase"/>
    <property type="match status" value="1"/>
</dbReference>
<dbReference type="Pfam" id="PF05544">
    <property type="entry name" value="Pro_racemase"/>
    <property type="match status" value="1"/>
</dbReference>
<sequence>MRHTFSCIDGHTCGNPCRVVTGGAPELTGESLADFRQDFLQNHDWVRQGLMFEPRGHDVMSGVILYPPTRSDCDIGYLFIETSGCLPMCGHDTIGATTYAIEEGLVSPRVPGKLAIETPAGRVDAEYSLTEGHVEEVRIFNVASYLHASDLVVEVEGFGKLTFDIAYGGNFYAIIEPQENWAGLDAQSPSELVGLSQKVRKAIQEVTEPVHPEDSRIKGVSHVMWCDKAINEKADARNAVFYGDKAIDRSPCGTGSSARMAQLFARGTLKCGDQFVHESIIGTLYNCKVESVGKIGEILCIYPSIGGWSRITGHNTIYIDDRDPFAHGFQLS</sequence>
<evidence type="ECO:0000256" key="2">
    <source>
        <dbReference type="ARBA" id="ARBA00023235"/>
    </source>
</evidence>
<keyword evidence="4" id="KW-1185">Reference proteome</keyword>
<organism evidence="3 4">
    <name type="scientific">Pseudovibrio denitrificans</name>
    <dbReference type="NCBI Taxonomy" id="258256"/>
    <lineage>
        <taxon>Bacteria</taxon>
        <taxon>Pseudomonadati</taxon>
        <taxon>Pseudomonadota</taxon>
        <taxon>Alphaproteobacteria</taxon>
        <taxon>Hyphomicrobiales</taxon>
        <taxon>Stappiaceae</taxon>
        <taxon>Pseudovibrio</taxon>
    </lineage>
</organism>
<dbReference type="SFLD" id="SFLDS00028">
    <property type="entry name" value="Proline_Racemase"/>
    <property type="match status" value="1"/>
</dbReference>
<dbReference type="NCBIfam" id="NF010578">
    <property type="entry name" value="PRK13971.1"/>
    <property type="match status" value="1"/>
</dbReference>
<evidence type="ECO:0000313" key="3">
    <source>
        <dbReference type="EMBL" id="SFU14582.1"/>
    </source>
</evidence>
<evidence type="ECO:0000313" key="4">
    <source>
        <dbReference type="Proteomes" id="UP000183371"/>
    </source>
</evidence>
<dbReference type="AlphaFoldDB" id="A0A1I7DSF3"/>
<comment type="similarity">
    <text evidence="1">Belongs to the proline racemase family.</text>
</comment>
<dbReference type="Gene3D" id="3.10.310.10">
    <property type="entry name" value="Diaminopimelate Epimerase, Chain A, domain 1"/>
    <property type="match status" value="2"/>
</dbReference>
<dbReference type="PANTHER" id="PTHR33442:SF5">
    <property type="entry name" value="BIFUNCTIONAL TRANS-3-HYDROXY-L-PROLINE DEHYDRATASE_2-EPIMERASE"/>
    <property type="match status" value="1"/>
</dbReference>
<dbReference type="EMBL" id="FPBD01000010">
    <property type="protein sequence ID" value="SFU14582.1"/>
    <property type="molecule type" value="Genomic_DNA"/>
</dbReference>
<dbReference type="InterPro" id="IPR008794">
    <property type="entry name" value="Pro_racemase_fam"/>
</dbReference>
<reference evidence="4" key="1">
    <citation type="submission" date="2016-10" db="EMBL/GenBank/DDBJ databases">
        <authorList>
            <person name="Varghese N."/>
            <person name="Submissions S."/>
        </authorList>
    </citation>
    <scope>NUCLEOTIDE SEQUENCE [LARGE SCALE GENOMIC DNA]</scope>
    <source>
        <strain evidence="4">DSM 17465</strain>
    </source>
</reference>
<dbReference type="PANTHER" id="PTHR33442">
    <property type="entry name" value="TRANS-3-HYDROXY-L-PROLINE DEHYDRATASE"/>
    <property type="match status" value="1"/>
</dbReference>
<dbReference type="FunFam" id="3.10.310.10:FF:000005">
    <property type="entry name" value="Proline racemase"/>
    <property type="match status" value="1"/>
</dbReference>
<name>A0A1I7DSF3_9HYPH</name>
<dbReference type="RefSeq" id="WP_054784153.1">
    <property type="nucleotide sequence ID" value="NZ_FPBD01000010.1"/>
</dbReference>
<accession>A0A1I7DSF3</accession>
<evidence type="ECO:0000256" key="1">
    <source>
        <dbReference type="ARBA" id="ARBA00007529"/>
    </source>
</evidence>
<protein>
    <submittedName>
        <fullName evidence="3">Proline racemase</fullName>
    </submittedName>
</protein>
<dbReference type="Proteomes" id="UP000183371">
    <property type="component" value="Unassembled WGS sequence"/>
</dbReference>
<gene>
    <name evidence="3" type="ORF">SAMN05444141_11020</name>
</gene>
<proteinExistence type="inferred from homology"/>
<keyword evidence="2" id="KW-0413">Isomerase</keyword>